<dbReference type="Proteomes" id="UP001621964">
    <property type="component" value="Unassembled WGS sequence"/>
</dbReference>
<evidence type="ECO:0000256" key="2">
    <source>
        <dbReference type="ARBA" id="ARBA00022475"/>
    </source>
</evidence>
<dbReference type="InterPro" id="IPR016174">
    <property type="entry name" value="Di-haem_cyt_TM"/>
</dbReference>
<dbReference type="PANTHER" id="PTHR30485:SF2">
    <property type="entry name" value="BLL0597 PROTEIN"/>
    <property type="match status" value="1"/>
</dbReference>
<evidence type="ECO:0000256" key="4">
    <source>
        <dbReference type="ARBA" id="ARBA00022989"/>
    </source>
</evidence>
<dbReference type="InterPro" id="IPR051542">
    <property type="entry name" value="Hydrogenase_cytochrome"/>
</dbReference>
<keyword evidence="3 6" id="KW-0812">Transmembrane</keyword>
<keyword evidence="9" id="KW-1185">Reference proteome</keyword>
<sequence>MKQKIKVWDLPTRLFHWTLVLAFAFMWYSADKGGTMLAWHLRCGLLVLALLVFRVCWGFWGSDTARFGSFVRGPSHIKRYLQGKIGENEQPGHNPLGALMVLALLAAVSVQVATGLFAADADTFSYSGYLNGRVSEETGNALRKIHLRFFNLLALLAAVHVVSILFYKFLKKHDLIKPMITGYKELEGRLPVLRFAGFGKLAAAAAAALLAVACVLAAAG</sequence>
<dbReference type="InterPro" id="IPR011577">
    <property type="entry name" value="Cyt_b561_bac/Ni-Hgenase"/>
</dbReference>
<comment type="subcellular location">
    <subcellularLocation>
        <location evidence="1">Cell membrane</location>
        <topology evidence="1">Multi-pass membrane protein</topology>
    </subcellularLocation>
</comment>
<evidence type="ECO:0000313" key="9">
    <source>
        <dbReference type="Proteomes" id="UP001621964"/>
    </source>
</evidence>
<feature type="transmembrane region" description="Helical" evidence="6">
    <location>
        <begin position="12"/>
        <end position="30"/>
    </location>
</feature>
<keyword evidence="4 6" id="KW-1133">Transmembrane helix</keyword>
<dbReference type="Gene3D" id="1.20.950.20">
    <property type="entry name" value="Transmembrane di-heme cytochromes, Chain C"/>
    <property type="match status" value="1"/>
</dbReference>
<feature type="transmembrane region" description="Helical" evidence="6">
    <location>
        <begin position="36"/>
        <end position="60"/>
    </location>
</feature>
<evidence type="ECO:0000256" key="5">
    <source>
        <dbReference type="ARBA" id="ARBA00023136"/>
    </source>
</evidence>
<dbReference type="Pfam" id="PF01292">
    <property type="entry name" value="Ni_hydr_CYTB"/>
    <property type="match status" value="1"/>
</dbReference>
<dbReference type="PANTHER" id="PTHR30485">
    <property type="entry name" value="NI/FE-HYDROGENASE 1 B-TYPE CYTOCHROME SUBUNIT"/>
    <property type="match status" value="1"/>
</dbReference>
<feature type="transmembrane region" description="Helical" evidence="6">
    <location>
        <begin position="96"/>
        <end position="119"/>
    </location>
</feature>
<feature type="transmembrane region" description="Helical" evidence="6">
    <location>
        <begin position="191"/>
        <end position="219"/>
    </location>
</feature>
<comment type="caution">
    <text evidence="8">The sequence shown here is derived from an EMBL/GenBank/DDBJ whole genome shotgun (WGS) entry which is preliminary data.</text>
</comment>
<organism evidence="8 9">
    <name type="scientific">Neisseria oralis</name>
    <dbReference type="NCBI Taxonomy" id="1107316"/>
    <lineage>
        <taxon>Bacteria</taxon>
        <taxon>Pseudomonadati</taxon>
        <taxon>Pseudomonadota</taxon>
        <taxon>Betaproteobacteria</taxon>
        <taxon>Neisseriales</taxon>
        <taxon>Neisseriaceae</taxon>
        <taxon>Neisseria</taxon>
    </lineage>
</organism>
<evidence type="ECO:0000259" key="7">
    <source>
        <dbReference type="Pfam" id="PF01292"/>
    </source>
</evidence>
<protein>
    <submittedName>
        <fullName evidence="8">Cytochrome b/b6 domain-containing protein</fullName>
    </submittedName>
</protein>
<dbReference type="RefSeq" id="WP_314105917.1">
    <property type="nucleotide sequence ID" value="NZ_JBJGEB010000002.1"/>
</dbReference>
<dbReference type="EMBL" id="JBJGEB010000002">
    <property type="protein sequence ID" value="MFK7641349.1"/>
    <property type="molecule type" value="Genomic_DNA"/>
</dbReference>
<gene>
    <name evidence="8" type="ORF">ACI43T_02390</name>
</gene>
<evidence type="ECO:0000256" key="6">
    <source>
        <dbReference type="SAM" id="Phobius"/>
    </source>
</evidence>
<proteinExistence type="predicted"/>
<feature type="transmembrane region" description="Helical" evidence="6">
    <location>
        <begin position="149"/>
        <end position="170"/>
    </location>
</feature>
<evidence type="ECO:0000256" key="3">
    <source>
        <dbReference type="ARBA" id="ARBA00022692"/>
    </source>
</evidence>
<name>A0ABW8Q1D2_9NEIS</name>
<keyword evidence="5 6" id="KW-0472">Membrane</keyword>
<accession>A0ABW8Q1D2</accession>
<evidence type="ECO:0000256" key="1">
    <source>
        <dbReference type="ARBA" id="ARBA00004651"/>
    </source>
</evidence>
<reference evidence="8 9" key="1">
    <citation type="submission" date="2024-11" db="EMBL/GenBank/DDBJ databases">
        <authorList>
            <person name="Mikucki A.G."/>
            <person name="Kahler C.M."/>
        </authorList>
    </citation>
    <scope>NUCLEOTIDE SEQUENCE [LARGE SCALE GENOMIC DNA]</scope>
    <source>
        <strain evidence="8 9">EXNM717</strain>
    </source>
</reference>
<keyword evidence="2" id="KW-1003">Cell membrane</keyword>
<dbReference type="SUPFAM" id="SSF81342">
    <property type="entry name" value="Transmembrane di-heme cytochromes"/>
    <property type="match status" value="1"/>
</dbReference>
<evidence type="ECO:0000313" key="8">
    <source>
        <dbReference type="EMBL" id="MFK7641349.1"/>
    </source>
</evidence>
<feature type="domain" description="Cytochrome b561 bacterial/Ni-hydrogenase" evidence="7">
    <location>
        <begin position="7"/>
        <end position="182"/>
    </location>
</feature>